<evidence type="ECO:0000256" key="1">
    <source>
        <dbReference type="SAM" id="Phobius"/>
    </source>
</evidence>
<evidence type="ECO:0000313" key="3">
    <source>
        <dbReference type="Proteomes" id="UP000306007"/>
    </source>
</evidence>
<dbReference type="GeneID" id="40474189"/>
<dbReference type="RefSeq" id="WP_139680204.1">
    <property type="nucleotide sequence ID" value="NZ_CP040846.1"/>
</dbReference>
<proteinExistence type="predicted"/>
<keyword evidence="1" id="KW-0812">Transmembrane</keyword>
<organism evidence="2 3">
    <name type="scientific">Thermococcus indicus</name>
    <dbReference type="NCBI Taxonomy" id="2586643"/>
    <lineage>
        <taxon>Archaea</taxon>
        <taxon>Methanobacteriati</taxon>
        <taxon>Methanobacteriota</taxon>
        <taxon>Thermococci</taxon>
        <taxon>Thermococcales</taxon>
        <taxon>Thermococcaceae</taxon>
        <taxon>Thermococcus</taxon>
    </lineage>
</organism>
<sequence>MKGQRVLLILTLSLIISSSVIGWAVVSISMNEMRKAGTSDFAPIYRSLHLGFLIPAALFFCLGYLLGRILGKDSFSSIGIPVWILSFFLTLPLSTPLDAILTPWEVSPEGVCRRAPYLPEEYLLPIALTAGASMLLIIGWAMAVTGGNTSRDSKSV</sequence>
<keyword evidence="3" id="KW-1185">Reference proteome</keyword>
<keyword evidence="1" id="KW-0472">Membrane</keyword>
<feature type="transmembrane region" description="Helical" evidence="1">
    <location>
        <begin position="78"/>
        <end position="102"/>
    </location>
</feature>
<feature type="transmembrane region" description="Helical" evidence="1">
    <location>
        <begin position="48"/>
        <end position="66"/>
    </location>
</feature>
<gene>
    <name evidence="2" type="ORF">FH039_03355</name>
</gene>
<accession>A0A4Y5SJ16</accession>
<protein>
    <submittedName>
        <fullName evidence="2">Uncharacterized protein</fullName>
    </submittedName>
</protein>
<name>A0A4Y5SJ16_9EURY</name>
<dbReference type="AlphaFoldDB" id="A0A4Y5SJ16"/>
<dbReference type="OrthoDB" id="97745at2157"/>
<evidence type="ECO:0000313" key="2">
    <source>
        <dbReference type="EMBL" id="QDA30838.1"/>
    </source>
</evidence>
<dbReference type="EMBL" id="CP040846">
    <property type="protein sequence ID" value="QDA30838.1"/>
    <property type="molecule type" value="Genomic_DNA"/>
</dbReference>
<keyword evidence="1" id="KW-1133">Transmembrane helix</keyword>
<feature type="transmembrane region" description="Helical" evidence="1">
    <location>
        <begin position="122"/>
        <end position="144"/>
    </location>
</feature>
<reference evidence="2 3" key="1">
    <citation type="submission" date="2019-06" db="EMBL/GenBank/DDBJ databases">
        <title>Thermococcus indicus sp. nov., a Fe(III)-reducing hyperthermophilic archaeon isolated from the Onnuri vent field of the Central Indian Ocean ridge.</title>
        <authorList>
            <person name="Lim J.K."/>
            <person name="Kim Y.J."/>
            <person name="Kwon K.K."/>
        </authorList>
    </citation>
    <scope>NUCLEOTIDE SEQUENCE [LARGE SCALE GENOMIC DNA]</scope>
    <source>
        <strain evidence="2 3">IOH1</strain>
    </source>
</reference>
<dbReference type="KEGG" id="tic:FH039_03355"/>
<dbReference type="Proteomes" id="UP000306007">
    <property type="component" value="Chromosome"/>
</dbReference>